<keyword evidence="2" id="KW-0540">Nuclease</keyword>
<dbReference type="Pfam" id="PF03372">
    <property type="entry name" value="Exo_endo_phos"/>
    <property type="match status" value="1"/>
</dbReference>
<dbReference type="EMBL" id="FNTX01000002">
    <property type="protein sequence ID" value="SEE61891.1"/>
    <property type="molecule type" value="Genomic_DNA"/>
</dbReference>
<feature type="domain" description="Endonuclease/exonuclease/phosphatase" evidence="1">
    <location>
        <begin position="7"/>
        <end position="252"/>
    </location>
</feature>
<keyword evidence="2" id="KW-0255">Endonuclease</keyword>
<organism evidence="2 3">
    <name type="scientific">Ruania alba</name>
    <dbReference type="NCBI Taxonomy" id="648782"/>
    <lineage>
        <taxon>Bacteria</taxon>
        <taxon>Bacillati</taxon>
        <taxon>Actinomycetota</taxon>
        <taxon>Actinomycetes</taxon>
        <taxon>Micrococcales</taxon>
        <taxon>Ruaniaceae</taxon>
        <taxon>Ruania</taxon>
    </lineage>
</organism>
<evidence type="ECO:0000313" key="3">
    <source>
        <dbReference type="Proteomes" id="UP000199220"/>
    </source>
</evidence>
<dbReference type="InterPro" id="IPR036691">
    <property type="entry name" value="Endo/exonu/phosph_ase_sf"/>
</dbReference>
<dbReference type="PANTHER" id="PTHR14859:SF1">
    <property type="entry name" value="PGAP2-INTERACTING PROTEIN"/>
    <property type="match status" value="1"/>
</dbReference>
<keyword evidence="2" id="KW-0378">Hydrolase</keyword>
<dbReference type="PANTHER" id="PTHR14859">
    <property type="entry name" value="CALCOFLUOR WHITE HYPERSENSITIVE PROTEIN PRECURSOR"/>
    <property type="match status" value="1"/>
</dbReference>
<dbReference type="InterPro" id="IPR005135">
    <property type="entry name" value="Endo/exonuclease/phosphatase"/>
</dbReference>
<evidence type="ECO:0000259" key="1">
    <source>
        <dbReference type="Pfam" id="PF03372"/>
    </source>
</evidence>
<dbReference type="RefSeq" id="WP_175477049.1">
    <property type="nucleotide sequence ID" value="NZ_FNTX01000002.1"/>
</dbReference>
<keyword evidence="2" id="KW-0269">Exonuclease</keyword>
<gene>
    <name evidence="2" type="ORF">SAMN04488554_2169</name>
</gene>
<dbReference type="GO" id="GO:0004519">
    <property type="term" value="F:endonuclease activity"/>
    <property type="evidence" value="ECO:0007669"/>
    <property type="project" value="UniProtKB-KW"/>
</dbReference>
<sequence>MSHLQVLTLNLQRGLTAETGRPTDADALTHAMAGVSADVVALQEVDRGQPRSGGLDQAQLVADGLGLPHLRYAATLAGDVRRGHRRDQVPARAGNHPGPAYGLAIASRYPVLAWFTTRLPRVPMPLPALRRGRPAWWEDEPRGVLAAIVQAPAGPVAVCSTHLSLAGPMAAVQLPRVLRAAERLGRATQGRLLVCGDLNLDPGWVSVLAPGYQLPRARTFPAADPRRQLDHVLVRGEALSEVSAPRLPISDHRGLQVRVQM</sequence>
<accession>A0A1H5KCR6</accession>
<dbReference type="STRING" id="648782.SAMN04488554_2169"/>
<dbReference type="Gene3D" id="3.60.10.10">
    <property type="entry name" value="Endonuclease/exonuclease/phosphatase"/>
    <property type="match status" value="1"/>
</dbReference>
<reference evidence="3" key="1">
    <citation type="submission" date="2016-10" db="EMBL/GenBank/DDBJ databases">
        <authorList>
            <person name="Varghese N."/>
            <person name="Submissions S."/>
        </authorList>
    </citation>
    <scope>NUCLEOTIDE SEQUENCE [LARGE SCALE GENOMIC DNA]</scope>
    <source>
        <strain evidence="3">DSM 21368</strain>
    </source>
</reference>
<keyword evidence="3" id="KW-1185">Reference proteome</keyword>
<protein>
    <submittedName>
        <fullName evidence="2">Metal-dependent hydrolase, endonuclease/exonuclease/phosphatase family</fullName>
    </submittedName>
</protein>
<dbReference type="SUPFAM" id="SSF56219">
    <property type="entry name" value="DNase I-like"/>
    <property type="match status" value="1"/>
</dbReference>
<dbReference type="AlphaFoldDB" id="A0A1H5KCR6"/>
<dbReference type="Proteomes" id="UP000199220">
    <property type="component" value="Unassembled WGS sequence"/>
</dbReference>
<evidence type="ECO:0000313" key="2">
    <source>
        <dbReference type="EMBL" id="SEE61891.1"/>
    </source>
</evidence>
<proteinExistence type="predicted"/>
<name>A0A1H5KCR6_9MICO</name>
<dbReference type="GO" id="GO:0016020">
    <property type="term" value="C:membrane"/>
    <property type="evidence" value="ECO:0007669"/>
    <property type="project" value="GOC"/>
</dbReference>
<dbReference type="GO" id="GO:0004527">
    <property type="term" value="F:exonuclease activity"/>
    <property type="evidence" value="ECO:0007669"/>
    <property type="project" value="UniProtKB-KW"/>
</dbReference>
<dbReference type="GO" id="GO:0006506">
    <property type="term" value="P:GPI anchor biosynthetic process"/>
    <property type="evidence" value="ECO:0007669"/>
    <property type="project" value="TreeGrafter"/>
</dbReference>
<dbReference type="InterPro" id="IPR051916">
    <property type="entry name" value="GPI-anchor_lipid_remodeler"/>
</dbReference>